<proteinExistence type="predicted"/>
<dbReference type="RefSeq" id="WP_191091562.1">
    <property type="nucleotide sequence ID" value="NZ_VYKJ01000004.1"/>
</dbReference>
<keyword evidence="3" id="KW-1185">Reference proteome</keyword>
<reference evidence="2 3" key="1">
    <citation type="submission" date="2019-09" db="EMBL/GenBank/DDBJ databases">
        <authorList>
            <person name="Li Y."/>
        </authorList>
    </citation>
    <scope>NUCLEOTIDE SEQUENCE [LARGE SCALE GENOMIC DNA]</scope>
    <source>
        <strain evidence="2 3">L3-3HA</strain>
    </source>
</reference>
<organism evidence="2 3">
    <name type="scientific">Affinibrenneria salicis</name>
    <dbReference type="NCBI Taxonomy" id="2590031"/>
    <lineage>
        <taxon>Bacteria</taxon>
        <taxon>Pseudomonadati</taxon>
        <taxon>Pseudomonadota</taxon>
        <taxon>Gammaproteobacteria</taxon>
        <taxon>Enterobacterales</taxon>
        <taxon>Pectobacteriaceae</taxon>
        <taxon>Affinibrenneria</taxon>
    </lineage>
</organism>
<dbReference type="AlphaFoldDB" id="A0A5J5G1S0"/>
<comment type="caution">
    <text evidence="2">The sequence shown here is derived from an EMBL/GenBank/DDBJ whole genome shotgun (WGS) entry which is preliminary data.</text>
</comment>
<gene>
    <name evidence="2" type="ORF">FJU30_09235</name>
</gene>
<name>A0A5J5G1S0_9GAMM</name>
<protein>
    <submittedName>
        <fullName evidence="2">Uncharacterized protein</fullName>
    </submittedName>
</protein>
<evidence type="ECO:0000256" key="1">
    <source>
        <dbReference type="SAM" id="MobiDB-lite"/>
    </source>
</evidence>
<dbReference type="Proteomes" id="UP000335415">
    <property type="component" value="Unassembled WGS sequence"/>
</dbReference>
<feature type="region of interest" description="Disordered" evidence="1">
    <location>
        <begin position="58"/>
        <end position="77"/>
    </location>
</feature>
<accession>A0A5J5G1S0</accession>
<evidence type="ECO:0000313" key="3">
    <source>
        <dbReference type="Proteomes" id="UP000335415"/>
    </source>
</evidence>
<evidence type="ECO:0000313" key="2">
    <source>
        <dbReference type="EMBL" id="KAA9000432.1"/>
    </source>
</evidence>
<dbReference type="EMBL" id="VYKJ01000004">
    <property type="protein sequence ID" value="KAA9000432.1"/>
    <property type="molecule type" value="Genomic_DNA"/>
</dbReference>
<sequence length="77" mass="8067">MKFPSGGFKYDSGTYSVYGHGANPAAAAKFPTSNAAQGPTASIRNIFTKEVLRTDGSWGTFKSDPNGAHIPLDGSPF</sequence>